<dbReference type="Proteomes" id="UP001204746">
    <property type="component" value="Unassembled WGS sequence"/>
</dbReference>
<accession>A0ABT1VA52</accession>
<name>A0ABT1VA52_9ACTN</name>
<gene>
    <name evidence="2" type="ORF">NP777_39785</name>
</gene>
<feature type="compositionally biased region" description="Gly residues" evidence="1">
    <location>
        <begin position="66"/>
        <end position="79"/>
    </location>
</feature>
<feature type="region of interest" description="Disordered" evidence="1">
    <location>
        <begin position="51"/>
        <end position="79"/>
    </location>
</feature>
<proteinExistence type="predicted"/>
<evidence type="ECO:0000256" key="1">
    <source>
        <dbReference type="SAM" id="MobiDB-lite"/>
    </source>
</evidence>
<dbReference type="RefSeq" id="WP_256655049.1">
    <property type="nucleotide sequence ID" value="NZ_JANIAA010000045.1"/>
</dbReference>
<evidence type="ECO:0000313" key="2">
    <source>
        <dbReference type="EMBL" id="MCQ8194273.1"/>
    </source>
</evidence>
<evidence type="ECO:0008006" key="4">
    <source>
        <dbReference type="Google" id="ProtNLM"/>
    </source>
</evidence>
<dbReference type="EMBL" id="JANIAA010000045">
    <property type="protein sequence ID" value="MCQ8194273.1"/>
    <property type="molecule type" value="Genomic_DNA"/>
</dbReference>
<sequence length="133" mass="13723">MAAFYGVIRPFLLGGSVVAALCLCLVGKNAVTGGLAIFFAAPSRRFSADVSPFPASGESPESDGRNVGGGVGGGQGGGDKTLSAALMREWGQTGFARHRVREVLDSAFRRCCPGLFGGSLNQCSPSIYLCFNV</sequence>
<comment type="caution">
    <text evidence="2">The sequence shown here is derived from an EMBL/GenBank/DDBJ whole genome shotgun (WGS) entry which is preliminary data.</text>
</comment>
<keyword evidence="3" id="KW-1185">Reference proteome</keyword>
<reference evidence="2 3" key="1">
    <citation type="submission" date="2022-07" db="EMBL/GenBank/DDBJ databases">
        <authorList>
            <person name="Phongsopitanun W."/>
            <person name="Tanasupawat S."/>
        </authorList>
    </citation>
    <scope>NUCLEOTIDE SEQUENCE [LARGE SCALE GENOMIC DNA]</scope>
    <source>
        <strain evidence="2 3">RCU-064</strain>
    </source>
</reference>
<organism evidence="2 3">
    <name type="scientific">Streptomyces rugosispiralis</name>
    <dbReference type="NCBI Taxonomy" id="2967341"/>
    <lineage>
        <taxon>Bacteria</taxon>
        <taxon>Bacillati</taxon>
        <taxon>Actinomycetota</taxon>
        <taxon>Actinomycetes</taxon>
        <taxon>Kitasatosporales</taxon>
        <taxon>Streptomycetaceae</taxon>
        <taxon>Streptomyces</taxon>
    </lineage>
</organism>
<evidence type="ECO:0000313" key="3">
    <source>
        <dbReference type="Proteomes" id="UP001204746"/>
    </source>
</evidence>
<protein>
    <recommendedName>
        <fullName evidence="4">Secreted protein</fullName>
    </recommendedName>
</protein>